<dbReference type="Gene3D" id="3.30.450.200">
    <property type="match status" value="1"/>
</dbReference>
<evidence type="ECO:0000259" key="8">
    <source>
        <dbReference type="PROSITE" id="PS50211"/>
    </source>
</evidence>
<evidence type="ECO:0000313" key="14">
    <source>
        <dbReference type="WBParaSite" id="BXY_1754900.1"/>
    </source>
</evidence>
<evidence type="ECO:0000256" key="4">
    <source>
        <dbReference type="ARBA" id="ARBA00023136"/>
    </source>
</evidence>
<dbReference type="Proteomes" id="UP000095284">
    <property type="component" value="Unplaced"/>
</dbReference>
<feature type="compositionally biased region" description="Basic and acidic residues" evidence="6">
    <location>
        <begin position="1054"/>
        <end position="1074"/>
    </location>
</feature>
<dbReference type="EMBL" id="CAJFCV020000002">
    <property type="protein sequence ID" value="CAG9100015.1"/>
    <property type="molecule type" value="Genomic_DNA"/>
</dbReference>
<protein>
    <submittedName>
        <fullName evidence="10">(pine wood nematode) hypothetical protein</fullName>
    </submittedName>
</protein>
<dbReference type="Pfam" id="PF02141">
    <property type="entry name" value="DENN"/>
    <property type="match status" value="1"/>
</dbReference>
<dbReference type="InterPro" id="IPR004012">
    <property type="entry name" value="Run_dom"/>
</dbReference>
<evidence type="ECO:0000313" key="13">
    <source>
        <dbReference type="Proteomes" id="UP000659654"/>
    </source>
</evidence>
<proteinExistence type="inferred from homology"/>
<evidence type="ECO:0000259" key="7">
    <source>
        <dbReference type="PROSITE" id="PS50095"/>
    </source>
</evidence>
<feature type="domain" description="RUN" evidence="9">
    <location>
        <begin position="792"/>
        <end position="1190"/>
    </location>
</feature>
<dbReference type="Pfam" id="PF03456">
    <property type="entry name" value="uDENN"/>
    <property type="match status" value="1"/>
</dbReference>
<evidence type="ECO:0000256" key="6">
    <source>
        <dbReference type="SAM" id="MobiDB-lite"/>
    </source>
</evidence>
<evidence type="ECO:0000256" key="2">
    <source>
        <dbReference type="ARBA" id="ARBA00006664"/>
    </source>
</evidence>
<dbReference type="InterPro" id="IPR043153">
    <property type="entry name" value="DENN_C"/>
</dbReference>
<feature type="compositionally biased region" description="Basic and acidic residues" evidence="6">
    <location>
        <begin position="977"/>
        <end position="990"/>
    </location>
</feature>
<dbReference type="EMBL" id="CAJFDI010000002">
    <property type="protein sequence ID" value="CAD5216658.1"/>
    <property type="molecule type" value="Genomic_DNA"/>
</dbReference>
<dbReference type="SMART" id="SM00801">
    <property type="entry name" value="dDENN"/>
    <property type="match status" value="1"/>
</dbReference>
<dbReference type="SUPFAM" id="SSF140741">
    <property type="entry name" value="RUN domain-like"/>
    <property type="match status" value="2"/>
</dbReference>
<evidence type="ECO:0000256" key="3">
    <source>
        <dbReference type="ARBA" id="ARBA00022737"/>
    </source>
</evidence>
<dbReference type="SMART" id="SM00800">
    <property type="entry name" value="uDENN"/>
    <property type="match status" value="1"/>
</dbReference>
<dbReference type="GO" id="GO:0005085">
    <property type="term" value="F:guanyl-nucleotide exchange factor activity"/>
    <property type="evidence" value="ECO:0007669"/>
    <property type="project" value="InterPro"/>
</dbReference>
<dbReference type="GO" id="GO:0016020">
    <property type="term" value="C:membrane"/>
    <property type="evidence" value="ECO:0007669"/>
    <property type="project" value="UniProtKB-SubCell"/>
</dbReference>
<feature type="region of interest" description="Disordered" evidence="6">
    <location>
        <begin position="937"/>
        <end position="1091"/>
    </location>
</feature>
<dbReference type="Pfam" id="PF02759">
    <property type="entry name" value="RUN"/>
    <property type="match status" value="2"/>
</dbReference>
<sequence length="1610" mass="184563">MNDPKNNSVSAALGLTLVDYLALVGFDKEKGLELDRNAESAAELSGSILSKAPLDRAYQTSILQVFPPSDRVGYPFTPEIAQLCMPKGLRFYTEKKVPAQTEFHSFVLTKEDGSRTFGCAFTFYEPVIDIRVRQQMLELNHQYIQQKVESDIPSRYDNHGHQQTHTLPRNISSTSRRNFSHRESYYDSTNKNIFVSKSICVIQRLPILFSTQHLLCSLYIAGFTPKRSEFSLEQLIYWALHQVPLPIPGTSLQCDYGGLELAVRRPAFGDLHFFDYPMCDLFGLLDVETFVRLFTSFMLEHQILLCSRHMDRLMLVAECLSVLLFPFRWQLPYVPIVPYSQLNFIEAPVAYLLGFCYEERIPDQIFQSNICILDIDSKKLDTPEEVQTFPQHDKLVRQLQRLYLRFQTNPNNFYGDNGVKEEIKEDKKEMSPVKVVMRRDPAVQQRRNNLNRKGIVDEVPEGVAFRQAPPAASDWTSKRMSRSFDNSDSLDAFKDETTYFDEADDPTYNNNNPIRDTVPQPKPTENIQKYFNALNFNTAVRELFLHHFVQLFSNYEQFVVINKMNDKIRDSVVDFDKASFLSDQPDSYLPFLAAFLETQMFTSFIDAKLKAQFNEVDENLLLFDKRISDLKVQLQGNGVNRVSMINQMPEFNANAVTLPTPRYHYEVPPPSSHLASTHRENNLSCFPDLDPDLFEIPSTSGEQALPWMAPNNKAVLLAAELDEQKRTQNIASPRKKQRRKREPVTTDSKEQNYAFVKQLLKETKVKTNRLLLMKMGKEALHLGHHDSAVQGVEENTIVAGFCDLLDRVWANDLKKKTAINDRNWMSQDEKKRKSALWTNIFHFCEKNKPDLDRAAKHSHPNVSPEVFNTINNNPESQEQDEEESNAFSEIIHQIRNLADTVKEPDSEAPAWSKSILRVANFITDKIANGLEDEINPVDNNFNREPRGRSVQRSNNNPMEKIFGWRSNSVAPSEGENDVVREEKEIRRPDRVGLPPIPQNHPHSANVYKHPEPARRISRAGARPPLPRSIHKSSSVSDFAPQLNENKPPPSQSAREPRDHSVSQQRRGRDQSRGPHKERKRSLSRSRDADEKLAELSPLPTSLLFDFNNIFRMTEIRTDIGYARAFVRLALERKLLHSHLKTILSDQRLLRELYRRSAFLRSEDEREQFLYHILSLNAVDFTCFTNTFRSTRMQYEVLLVGTLDRFQSAGVWIMCAGTLGSTQKIPLPPNNLQFTFDHKNLGILTTLRIGHREKISKWLLHYVLVRNNITGQLYKFNCKKWFGRSVEDGALERVLVAEMVSQRRNEDESPTEQSQPQQYLNSVKNLMSTSMMNKLASAHGGSLSTLVSGAMSRPESPVSTPIKEPHRRRSSSRSEVGYPQHSSRNQSLSRPGQYNYYSARESSRHQRSPSVSEVPSKSWDQRTNELQHRIGEAVNALVKHFYSQGQVGNPTANLTQLLCGERGLIKYLEQVFILGRKDSLFRFFGKTYPWDYIEKSFAWFASLIPTASGKALNRDVKSIIIYAYDMVSKIASNANVGKEGKFHAFLLLTLRDHQLAALLPLMAKTPVTKEFYDDSSILNQPSQLQALSRLLSALDEFNFNLESSLTYGIGI</sequence>
<name>A0A1I7SWW7_BURXY</name>
<dbReference type="InterPro" id="IPR005113">
    <property type="entry name" value="uDENN_dom"/>
</dbReference>
<evidence type="ECO:0000313" key="10">
    <source>
        <dbReference type="EMBL" id="CAD5216658.1"/>
    </source>
</evidence>
<evidence type="ECO:0000313" key="12">
    <source>
        <dbReference type="Proteomes" id="UP000095284"/>
    </source>
</evidence>
<evidence type="ECO:0000256" key="5">
    <source>
        <dbReference type="PROSITE-ProRule" id="PRU00152"/>
    </source>
</evidence>
<dbReference type="PROSITE" id="PS50211">
    <property type="entry name" value="DENN"/>
    <property type="match status" value="1"/>
</dbReference>
<dbReference type="InterPro" id="IPR005112">
    <property type="entry name" value="dDENN_dom"/>
</dbReference>
<dbReference type="CDD" id="cd17678">
    <property type="entry name" value="RUN2_DENND5"/>
    <property type="match status" value="1"/>
</dbReference>
<reference evidence="14" key="1">
    <citation type="submission" date="2016-11" db="UniProtKB">
        <authorList>
            <consortium name="WormBaseParasite"/>
        </authorList>
    </citation>
    <scope>IDENTIFICATION</scope>
</reference>
<dbReference type="Proteomes" id="UP000582659">
    <property type="component" value="Unassembled WGS sequence"/>
</dbReference>
<dbReference type="InterPro" id="IPR037516">
    <property type="entry name" value="Tripartite_DENN"/>
</dbReference>
<keyword evidence="13" id="KW-1185">Reference proteome</keyword>
<evidence type="ECO:0000313" key="11">
    <source>
        <dbReference type="EMBL" id="CAG9100015.1"/>
    </source>
</evidence>
<dbReference type="Gene3D" id="3.40.50.11500">
    <property type="match status" value="1"/>
</dbReference>
<dbReference type="WBParaSite" id="BXY_1754900.1">
    <property type="protein sequence ID" value="BXY_1754900.1"/>
    <property type="gene ID" value="BXY_1754900"/>
</dbReference>
<keyword evidence="3" id="KW-0677">Repeat</keyword>
<dbReference type="Gene3D" id="1.20.58.900">
    <property type="match status" value="3"/>
</dbReference>
<dbReference type="Pfam" id="PF03455">
    <property type="entry name" value="dDENN"/>
    <property type="match status" value="1"/>
</dbReference>
<feature type="region of interest" description="Disordered" evidence="6">
    <location>
        <begin position="501"/>
        <end position="521"/>
    </location>
</feature>
<dbReference type="eggNOG" id="KOG1075">
    <property type="taxonomic scope" value="Eukaryota"/>
</dbReference>
<dbReference type="GO" id="GO:0031267">
    <property type="term" value="F:small GTPase binding"/>
    <property type="evidence" value="ECO:0007669"/>
    <property type="project" value="InterPro"/>
</dbReference>
<dbReference type="eggNOG" id="KOG2080">
    <property type="taxonomic scope" value="Eukaryota"/>
</dbReference>
<feature type="domain" description="UDENN" evidence="8">
    <location>
        <begin position="42"/>
        <end position="615"/>
    </location>
</feature>
<evidence type="ECO:0000256" key="1">
    <source>
        <dbReference type="ARBA" id="ARBA00004370"/>
    </source>
</evidence>
<comment type="caution">
    <text evidence="5">Lacks conserved residue(s) required for the propagation of feature annotation.</text>
</comment>
<dbReference type="InterPro" id="IPR037213">
    <property type="entry name" value="Run_dom_sf"/>
</dbReference>
<feature type="region of interest" description="Disordered" evidence="6">
    <location>
        <begin position="852"/>
        <end position="885"/>
    </location>
</feature>
<dbReference type="SUPFAM" id="SSF49723">
    <property type="entry name" value="Lipase/lipooxygenase domain (PLAT/LH2 domain)"/>
    <property type="match status" value="1"/>
</dbReference>
<feature type="region of interest" description="Disordered" evidence="6">
    <location>
        <begin position="726"/>
        <end position="748"/>
    </location>
</feature>
<feature type="compositionally biased region" description="Polar residues" evidence="6">
    <location>
        <begin position="866"/>
        <end position="876"/>
    </location>
</feature>
<dbReference type="InterPro" id="IPR036392">
    <property type="entry name" value="PLAT/LH2_dom_sf"/>
</dbReference>
<accession>A0A1I7SWW7</accession>
<organism evidence="12 14">
    <name type="scientific">Bursaphelenchus xylophilus</name>
    <name type="common">Pinewood nematode worm</name>
    <name type="synonym">Aphelenchoides xylophilus</name>
    <dbReference type="NCBI Taxonomy" id="6326"/>
    <lineage>
        <taxon>Eukaryota</taxon>
        <taxon>Metazoa</taxon>
        <taxon>Ecdysozoa</taxon>
        <taxon>Nematoda</taxon>
        <taxon>Chromadorea</taxon>
        <taxon>Rhabditida</taxon>
        <taxon>Tylenchina</taxon>
        <taxon>Tylenchomorpha</taxon>
        <taxon>Aphelenchoidea</taxon>
        <taxon>Aphelenchoididae</taxon>
        <taxon>Bursaphelenchus</taxon>
    </lineage>
</organism>
<dbReference type="PANTHER" id="PTHR46070">
    <property type="entry name" value="PINSTRIPE, ISOFORM A"/>
    <property type="match status" value="1"/>
</dbReference>
<dbReference type="Gene3D" id="2.60.60.20">
    <property type="entry name" value="PLAT/LH2 domain"/>
    <property type="match status" value="1"/>
</dbReference>
<dbReference type="OrthoDB" id="6019893at2759"/>
<dbReference type="InterPro" id="IPR001024">
    <property type="entry name" value="PLAT/LH2_dom"/>
</dbReference>
<dbReference type="SMART" id="SM00799">
    <property type="entry name" value="DENN"/>
    <property type="match status" value="1"/>
</dbReference>
<keyword evidence="4" id="KW-0472">Membrane</keyword>
<reference evidence="11" key="2">
    <citation type="submission" date="2020-08" db="EMBL/GenBank/DDBJ databases">
        <authorList>
            <person name="Kikuchi T."/>
        </authorList>
    </citation>
    <scope>NUCLEOTIDE SEQUENCE</scope>
    <source>
        <strain evidence="10">Ka4C1</strain>
    </source>
</reference>
<dbReference type="Proteomes" id="UP000659654">
    <property type="component" value="Unassembled WGS sequence"/>
</dbReference>
<dbReference type="Pfam" id="PF01477">
    <property type="entry name" value="PLAT"/>
    <property type="match status" value="1"/>
</dbReference>
<feature type="domain" description="RUN" evidence="9">
    <location>
        <begin position="1454"/>
        <end position="1605"/>
    </location>
</feature>
<evidence type="ECO:0000259" key="9">
    <source>
        <dbReference type="PROSITE" id="PS50826"/>
    </source>
</evidence>
<dbReference type="InterPro" id="IPR001194">
    <property type="entry name" value="cDENN_dom"/>
</dbReference>
<dbReference type="PROSITE" id="PS50826">
    <property type="entry name" value="RUN"/>
    <property type="match status" value="2"/>
</dbReference>
<comment type="similarity">
    <text evidence="2">Belongs to the RAB6IP1 family.</text>
</comment>
<feature type="compositionally biased region" description="Polar residues" evidence="6">
    <location>
        <begin position="1379"/>
        <end position="1395"/>
    </location>
</feature>
<dbReference type="PROSITE" id="PS50095">
    <property type="entry name" value="PLAT"/>
    <property type="match status" value="1"/>
</dbReference>
<dbReference type="SMR" id="A0A1I7SWW7"/>
<gene>
    <name evidence="10" type="ORF">BXYJ_LOCUS4645</name>
</gene>
<feature type="region of interest" description="Disordered" evidence="6">
    <location>
        <begin position="1344"/>
        <end position="1423"/>
    </location>
</feature>
<feature type="domain" description="PLAT" evidence="7">
    <location>
        <begin position="1192"/>
        <end position="1295"/>
    </location>
</feature>
<dbReference type="PANTHER" id="PTHR46070:SF1">
    <property type="entry name" value="PINSTRIPE, ISOFORM A"/>
    <property type="match status" value="1"/>
</dbReference>
<dbReference type="SMART" id="SM00593">
    <property type="entry name" value="RUN"/>
    <property type="match status" value="2"/>
</dbReference>
<dbReference type="InterPro" id="IPR047278">
    <property type="entry name" value="DEN5A/B"/>
</dbReference>
<comment type="subcellular location">
    <subcellularLocation>
        <location evidence="1">Membrane</location>
    </subcellularLocation>
</comment>